<organism evidence="1 2">
    <name type="scientific">Lactuca virosa</name>
    <dbReference type="NCBI Taxonomy" id="75947"/>
    <lineage>
        <taxon>Eukaryota</taxon>
        <taxon>Viridiplantae</taxon>
        <taxon>Streptophyta</taxon>
        <taxon>Embryophyta</taxon>
        <taxon>Tracheophyta</taxon>
        <taxon>Spermatophyta</taxon>
        <taxon>Magnoliopsida</taxon>
        <taxon>eudicotyledons</taxon>
        <taxon>Gunneridae</taxon>
        <taxon>Pentapetalae</taxon>
        <taxon>asterids</taxon>
        <taxon>campanulids</taxon>
        <taxon>Asterales</taxon>
        <taxon>Asteraceae</taxon>
        <taxon>Cichorioideae</taxon>
        <taxon>Cichorieae</taxon>
        <taxon>Lactucinae</taxon>
        <taxon>Lactuca</taxon>
    </lineage>
</organism>
<dbReference type="AlphaFoldDB" id="A0AAU9LER1"/>
<name>A0AAU9LER1_9ASTR</name>
<keyword evidence="2" id="KW-1185">Reference proteome</keyword>
<evidence type="ECO:0000313" key="1">
    <source>
        <dbReference type="EMBL" id="CAH1412852.1"/>
    </source>
</evidence>
<accession>A0AAU9LER1</accession>
<proteinExistence type="predicted"/>
<protein>
    <submittedName>
        <fullName evidence="1">Uncharacterized protein</fullName>
    </submittedName>
</protein>
<gene>
    <name evidence="1" type="ORF">LVIROSA_LOCUS840</name>
</gene>
<reference evidence="1 2" key="1">
    <citation type="submission" date="2022-01" db="EMBL/GenBank/DDBJ databases">
        <authorList>
            <person name="Xiong W."/>
            <person name="Schranz E."/>
        </authorList>
    </citation>
    <scope>NUCLEOTIDE SEQUENCE [LARGE SCALE GENOMIC DNA]</scope>
</reference>
<comment type="caution">
    <text evidence="1">The sequence shown here is derived from an EMBL/GenBank/DDBJ whole genome shotgun (WGS) entry which is preliminary data.</text>
</comment>
<dbReference type="EMBL" id="CAKMRJ010000001">
    <property type="protein sequence ID" value="CAH1412852.1"/>
    <property type="molecule type" value="Genomic_DNA"/>
</dbReference>
<sequence>MKKDVMYPSQSFNFDPNSAGVTQSDLDASRQDLDWLVRVGVVRIVDKLIEHLDFTNVISLIRHAAFVAGIESVHKTSAGAGGGDVGVDAAFVGPVVSVNDALLSFASMDHASLLGLGELDVGGLRELCSFGGSEGTPESAVGQDIVQAAEVGGKKVNEGGDGDRGEGQVVVVGNEVVRGEDDVVEDAPASCATPSGA</sequence>
<evidence type="ECO:0000313" key="2">
    <source>
        <dbReference type="Proteomes" id="UP001157418"/>
    </source>
</evidence>
<dbReference type="Proteomes" id="UP001157418">
    <property type="component" value="Unassembled WGS sequence"/>
</dbReference>